<dbReference type="Gene3D" id="3.40.50.300">
    <property type="entry name" value="P-loop containing nucleotide triphosphate hydrolases"/>
    <property type="match status" value="1"/>
</dbReference>
<evidence type="ECO:0000313" key="12">
    <source>
        <dbReference type="Proteomes" id="UP000178023"/>
    </source>
</evidence>
<dbReference type="InterPro" id="IPR023115">
    <property type="entry name" value="TIF_IF2_dom3"/>
</dbReference>
<dbReference type="SUPFAM" id="SSF52540">
    <property type="entry name" value="P-loop containing nucleoside triphosphate hydrolases"/>
    <property type="match status" value="1"/>
</dbReference>
<evidence type="ECO:0000313" key="11">
    <source>
        <dbReference type="EMBL" id="OGN08465.1"/>
    </source>
</evidence>
<dbReference type="InterPro" id="IPR036925">
    <property type="entry name" value="TIF_IF2_dom3_sf"/>
</dbReference>
<evidence type="ECO:0000256" key="5">
    <source>
        <dbReference type="ARBA" id="ARBA00022917"/>
    </source>
</evidence>
<dbReference type="InterPro" id="IPR015760">
    <property type="entry name" value="TIF_IF2"/>
</dbReference>
<comment type="caution">
    <text evidence="11">The sequence shown here is derived from an EMBL/GenBank/DDBJ whole genome shotgun (WGS) entry which is preliminary data.</text>
</comment>
<dbReference type="NCBIfam" id="TIGR00487">
    <property type="entry name" value="IF-2"/>
    <property type="match status" value="1"/>
</dbReference>
<protein>
    <recommendedName>
        <fullName evidence="2 7">Translation initiation factor IF-2</fullName>
    </recommendedName>
</protein>
<evidence type="ECO:0000256" key="2">
    <source>
        <dbReference type="ARBA" id="ARBA00020675"/>
    </source>
</evidence>
<dbReference type="InterPro" id="IPR009000">
    <property type="entry name" value="Transl_B-barrel_sf"/>
</dbReference>
<evidence type="ECO:0000256" key="7">
    <source>
        <dbReference type="NCBIfam" id="TIGR00487"/>
    </source>
</evidence>
<dbReference type="Gene3D" id="3.40.50.10050">
    <property type="entry name" value="Translation initiation factor IF- 2, domain 3"/>
    <property type="match status" value="1"/>
</dbReference>
<reference evidence="11 12" key="1">
    <citation type="journal article" date="2016" name="Nat. Commun.">
        <title>Thousands of microbial genomes shed light on interconnected biogeochemical processes in an aquifer system.</title>
        <authorList>
            <person name="Anantharaman K."/>
            <person name="Brown C.T."/>
            <person name="Hug L.A."/>
            <person name="Sharon I."/>
            <person name="Castelle C.J."/>
            <person name="Probst A.J."/>
            <person name="Thomas B.C."/>
            <person name="Singh A."/>
            <person name="Wilkins M.J."/>
            <person name="Karaoz U."/>
            <person name="Brodie E.L."/>
            <person name="Williams K.H."/>
            <person name="Hubbard S.S."/>
            <person name="Banfield J.F."/>
        </authorList>
    </citation>
    <scope>NUCLEOTIDE SEQUENCE [LARGE SCALE GENOMIC DNA]</scope>
</reference>
<organism evidence="11 12">
    <name type="scientific">Candidatus Yanofskybacteria bacterium RIFCSPHIGHO2_01_FULL_45_42</name>
    <dbReference type="NCBI Taxonomy" id="1802671"/>
    <lineage>
        <taxon>Bacteria</taxon>
        <taxon>Candidatus Yanofskyibacteriota</taxon>
    </lineage>
</organism>
<dbReference type="InterPro" id="IPR029459">
    <property type="entry name" value="EFTU-type"/>
</dbReference>
<dbReference type="EMBL" id="MGJL01000004">
    <property type="protein sequence ID" value="OGN08465.1"/>
    <property type="molecule type" value="Genomic_DNA"/>
</dbReference>
<dbReference type="InterPro" id="IPR053905">
    <property type="entry name" value="EF-G-like_DII"/>
</dbReference>
<dbReference type="Pfam" id="PF22042">
    <property type="entry name" value="EF-G_D2"/>
    <property type="match status" value="1"/>
</dbReference>
<dbReference type="CDD" id="cd03702">
    <property type="entry name" value="IF2_mtIF2_II"/>
    <property type="match status" value="1"/>
</dbReference>
<evidence type="ECO:0000256" key="9">
    <source>
        <dbReference type="SAM" id="MobiDB-lite"/>
    </source>
</evidence>
<dbReference type="GO" id="GO:0003924">
    <property type="term" value="F:GTPase activity"/>
    <property type="evidence" value="ECO:0007669"/>
    <property type="project" value="InterPro"/>
</dbReference>
<dbReference type="InterPro" id="IPR000178">
    <property type="entry name" value="TF_IF2_bacterial-like"/>
</dbReference>
<dbReference type="SUPFAM" id="SSF52156">
    <property type="entry name" value="Initiation factor IF2/eIF5b, domain 3"/>
    <property type="match status" value="1"/>
</dbReference>
<dbReference type="Gene3D" id="2.40.30.10">
    <property type="entry name" value="Translation factors"/>
    <property type="match status" value="2"/>
</dbReference>
<dbReference type="InterPro" id="IPR027417">
    <property type="entry name" value="P-loop_NTPase"/>
</dbReference>
<dbReference type="NCBIfam" id="TIGR00231">
    <property type="entry name" value="small_GTP"/>
    <property type="match status" value="1"/>
</dbReference>
<dbReference type="GO" id="GO:0005737">
    <property type="term" value="C:cytoplasm"/>
    <property type="evidence" value="ECO:0007669"/>
    <property type="project" value="UniProtKB-UniRule"/>
</dbReference>
<dbReference type="AlphaFoldDB" id="A0A1F8F5N3"/>
<feature type="region of interest" description="Disordered" evidence="9">
    <location>
        <begin position="1"/>
        <end position="24"/>
    </location>
</feature>
<dbReference type="InterPro" id="IPR000795">
    <property type="entry name" value="T_Tr_GTP-bd_dom"/>
</dbReference>
<keyword evidence="6" id="KW-0342">GTP-binding</keyword>
<evidence type="ECO:0000256" key="3">
    <source>
        <dbReference type="ARBA" id="ARBA00022540"/>
    </source>
</evidence>
<dbReference type="PRINTS" id="PR00315">
    <property type="entry name" value="ELONGATNFCT"/>
</dbReference>
<evidence type="ECO:0000256" key="8">
    <source>
        <dbReference type="RuleBase" id="RU000644"/>
    </source>
</evidence>
<keyword evidence="4" id="KW-0547">Nucleotide-binding</keyword>
<dbReference type="PROSITE" id="PS51722">
    <property type="entry name" value="G_TR_2"/>
    <property type="match status" value="1"/>
</dbReference>
<feature type="compositionally biased region" description="Low complexity" evidence="9">
    <location>
        <begin position="9"/>
        <end position="19"/>
    </location>
</feature>
<dbReference type="GO" id="GO:0003743">
    <property type="term" value="F:translation initiation factor activity"/>
    <property type="evidence" value="ECO:0007669"/>
    <property type="project" value="UniProtKB-UniRule"/>
</dbReference>
<dbReference type="PANTHER" id="PTHR43381">
    <property type="entry name" value="TRANSLATION INITIATION FACTOR IF-2-RELATED"/>
    <property type="match status" value="1"/>
</dbReference>
<keyword evidence="3 8" id="KW-0396">Initiation factor</keyword>
<comment type="function">
    <text evidence="8">One of the essential components for the initiation of protein synthesis. Protects formylmethionyl-tRNA from spontaneous hydrolysis and promotes its binding to the 30S ribosomal subunits. Also involved in the hydrolysis of GTP during the formation of the 70S ribosomal complex.</text>
</comment>
<evidence type="ECO:0000256" key="4">
    <source>
        <dbReference type="ARBA" id="ARBA00022741"/>
    </source>
</evidence>
<dbReference type="SUPFAM" id="SSF50447">
    <property type="entry name" value="Translation proteins"/>
    <property type="match status" value="2"/>
</dbReference>
<dbReference type="Pfam" id="PF11987">
    <property type="entry name" value="IF-2"/>
    <property type="match status" value="1"/>
</dbReference>
<dbReference type="PANTHER" id="PTHR43381:SF4">
    <property type="entry name" value="EUKARYOTIC TRANSLATION INITIATION FACTOR 5B"/>
    <property type="match status" value="1"/>
</dbReference>
<name>A0A1F8F5N3_9BACT</name>
<comment type="similarity">
    <text evidence="1 8">Belongs to the TRAFAC class translation factor GTPase superfamily. Classic translation factor GTPase family. IF-2 subfamily.</text>
</comment>
<evidence type="ECO:0000256" key="1">
    <source>
        <dbReference type="ARBA" id="ARBA00007733"/>
    </source>
</evidence>
<dbReference type="FunFam" id="3.40.50.10050:FF:000001">
    <property type="entry name" value="Translation initiation factor IF-2"/>
    <property type="match status" value="1"/>
</dbReference>
<feature type="domain" description="Tr-type G" evidence="10">
    <location>
        <begin position="22"/>
        <end position="198"/>
    </location>
</feature>
<dbReference type="InterPro" id="IPR044145">
    <property type="entry name" value="IF2_II"/>
</dbReference>
<dbReference type="Pfam" id="PF14578">
    <property type="entry name" value="GTP_EFTU_D4"/>
    <property type="match status" value="1"/>
</dbReference>
<gene>
    <name evidence="11" type="ORF">A2750_01955</name>
</gene>
<evidence type="ECO:0000256" key="6">
    <source>
        <dbReference type="ARBA" id="ARBA00023134"/>
    </source>
</evidence>
<sequence>MPKNKIKNNIKPSIKPPNKGQNRPPVVVVLGHVDHGKTMLLDTIRKTNVIATESGGITQHIGAYQVDIATKNQEPRTKKITFLDTPGHEAFSAIRARGAKVADIAVLVVAADESVKPQTKEAIRAIKEEDVPFIVAINKIDKENSNPQKVRQDLATEDVIVEDWGGKVPIVEISAKDGRNIPELLEMILLVAELEELKEDLSSPAEGVIIESNLDKQRGYVATALTQKGILKLGDWIVAGAVIGKVKSMEDFKGEPLFQAIPSQPVLIVGWPFAPEIGITFVVTESKEEALKKQEEESINPQPLFSFFKSSAKTAPESGKKILNLIFKTDVLSSLEAIETALQAIKSEDVGYRVLGYDIGNISEADLKTAMGTKATVVGFRVEIDGGARKLAEREGIKVTNFNIIYDLIEFVRQEMTNLLEPVINKVQLGKLRVLALFKKEGKSQVIGGKVTVGKVTRGAMIDRNGIKIGRLLQLQKNKEDVTEVAEGNECGMKIELADISKDIKESDTLEIYEEEKIKRSL</sequence>
<dbReference type="CDD" id="cd01887">
    <property type="entry name" value="IF2_eIF5B"/>
    <property type="match status" value="1"/>
</dbReference>
<dbReference type="Pfam" id="PF00009">
    <property type="entry name" value="GTP_EFTU"/>
    <property type="match status" value="1"/>
</dbReference>
<dbReference type="FunFam" id="3.40.50.300:FF:000019">
    <property type="entry name" value="Translation initiation factor IF-2"/>
    <property type="match status" value="1"/>
</dbReference>
<dbReference type="InterPro" id="IPR005225">
    <property type="entry name" value="Small_GTP-bd"/>
</dbReference>
<keyword evidence="5 8" id="KW-0648">Protein biosynthesis</keyword>
<proteinExistence type="inferred from homology"/>
<dbReference type="Proteomes" id="UP000178023">
    <property type="component" value="Unassembled WGS sequence"/>
</dbReference>
<dbReference type="GO" id="GO:0005525">
    <property type="term" value="F:GTP binding"/>
    <property type="evidence" value="ECO:0007669"/>
    <property type="project" value="UniProtKB-KW"/>
</dbReference>
<evidence type="ECO:0000259" key="10">
    <source>
        <dbReference type="PROSITE" id="PS51722"/>
    </source>
</evidence>
<accession>A0A1F8F5N3</accession>